<sequence length="86" mass="9920">MIYLLIDLLDYIDGPQWPSGSVSALGPEVSRFEIRIRLAWGPPHAKSYVVTNALPLVLRGSLERLCHPRCRPRYLNVVQNYEFRPK</sequence>
<protein>
    <submittedName>
        <fullName evidence="1">Uncharacterized protein</fullName>
    </submittedName>
</protein>
<evidence type="ECO:0000313" key="1">
    <source>
        <dbReference type="EMBL" id="GBM39448.1"/>
    </source>
</evidence>
<dbReference type="AlphaFoldDB" id="A0A4Y2FFN7"/>
<proteinExistence type="predicted"/>
<dbReference type="Proteomes" id="UP000499080">
    <property type="component" value="Unassembled WGS sequence"/>
</dbReference>
<accession>A0A4Y2FFN7</accession>
<organism evidence="1 2">
    <name type="scientific">Araneus ventricosus</name>
    <name type="common">Orbweaver spider</name>
    <name type="synonym">Epeira ventricosa</name>
    <dbReference type="NCBI Taxonomy" id="182803"/>
    <lineage>
        <taxon>Eukaryota</taxon>
        <taxon>Metazoa</taxon>
        <taxon>Ecdysozoa</taxon>
        <taxon>Arthropoda</taxon>
        <taxon>Chelicerata</taxon>
        <taxon>Arachnida</taxon>
        <taxon>Araneae</taxon>
        <taxon>Araneomorphae</taxon>
        <taxon>Entelegynae</taxon>
        <taxon>Araneoidea</taxon>
        <taxon>Araneidae</taxon>
        <taxon>Araneus</taxon>
    </lineage>
</organism>
<evidence type="ECO:0000313" key="2">
    <source>
        <dbReference type="Proteomes" id="UP000499080"/>
    </source>
</evidence>
<gene>
    <name evidence="1" type="ORF">AVEN_256388_1</name>
</gene>
<dbReference type="EMBL" id="BGPR01095691">
    <property type="protein sequence ID" value="GBM39448.1"/>
    <property type="molecule type" value="Genomic_DNA"/>
</dbReference>
<comment type="caution">
    <text evidence="1">The sequence shown here is derived from an EMBL/GenBank/DDBJ whole genome shotgun (WGS) entry which is preliminary data.</text>
</comment>
<name>A0A4Y2FFN7_ARAVE</name>
<reference evidence="1 2" key="1">
    <citation type="journal article" date="2019" name="Sci. Rep.">
        <title>Orb-weaving spider Araneus ventricosus genome elucidates the spidroin gene catalogue.</title>
        <authorList>
            <person name="Kono N."/>
            <person name="Nakamura H."/>
            <person name="Ohtoshi R."/>
            <person name="Moran D.A.P."/>
            <person name="Shinohara A."/>
            <person name="Yoshida Y."/>
            <person name="Fujiwara M."/>
            <person name="Mori M."/>
            <person name="Tomita M."/>
            <person name="Arakawa K."/>
        </authorList>
    </citation>
    <scope>NUCLEOTIDE SEQUENCE [LARGE SCALE GENOMIC DNA]</scope>
</reference>
<keyword evidence="2" id="KW-1185">Reference proteome</keyword>